<dbReference type="EMBL" id="FJ876827">
    <property type="protein sequence ID" value="ADD63550.1"/>
    <property type="molecule type" value="Genomic_DNA"/>
</dbReference>
<gene>
    <name evidence="2" type="ORF">pKF140-066</name>
</gene>
<evidence type="ECO:0000256" key="1">
    <source>
        <dbReference type="SAM" id="MobiDB-lite"/>
    </source>
</evidence>
<sequence>MYETGRTMEARGPPPRCRSGRERSPRTASRAGYIDVRSFRCGELRLRRSEVLFVTRVEGEECVGDRPERKALRDVVGEPRPHPATGRFIREEELREPLFTKDHKVRGHVDGRVINAGLAPVDHPADALRVVDEHMAHVEIAMHHHGEIWPRRIVVEPALPPVEALVVHHELASDAVNVVGHLLTGLRRCTDEHPRIHGGGNGDGMQGGERGREALREDLRVLRHDPVGRGRTRLDDHRSRVFEHGIGNELGVGHAPVRHRERQAILEHCQHPRLWFDLRAYLGSARDAQHPPTSIVDGGDHDPIVEPKLIDSQRAMELEPMSGCKCVQLGGIGGRDYGHDSLLRA</sequence>
<proteinExistence type="predicted"/>
<feature type="region of interest" description="Disordered" evidence="1">
    <location>
        <begin position="1"/>
        <end position="29"/>
    </location>
</feature>
<protein>
    <submittedName>
        <fullName evidence="2">Macrolide phosphotransferase K</fullName>
    </submittedName>
</protein>
<geneLocation type="plasmid" evidence="2">
    <name>pKF3-140</name>
</geneLocation>
<dbReference type="AlphaFoldDB" id="D4HQV4"/>
<dbReference type="GO" id="GO:0016740">
    <property type="term" value="F:transferase activity"/>
    <property type="evidence" value="ECO:0007669"/>
    <property type="project" value="UniProtKB-KW"/>
</dbReference>
<keyword evidence="2" id="KW-0808">Transferase</keyword>
<name>D4HQV4_KLEPN</name>
<organism evidence="2">
    <name type="scientific">Klebsiella pneumoniae</name>
    <dbReference type="NCBI Taxonomy" id="573"/>
    <lineage>
        <taxon>Bacteria</taxon>
        <taxon>Pseudomonadati</taxon>
        <taxon>Pseudomonadota</taxon>
        <taxon>Gammaproteobacteria</taxon>
        <taxon>Enterobacterales</taxon>
        <taxon>Enterobacteriaceae</taxon>
        <taxon>Klebsiella/Raoultella group</taxon>
        <taxon>Klebsiella</taxon>
        <taxon>Klebsiella pneumoniae complex</taxon>
    </lineage>
</organism>
<reference evidence="2" key="1">
    <citation type="journal article" date="2010" name="PLoS ONE">
        <title>Sequencing and genetic variation of multidrug resistance plasmids in Klebsiella pneumoniae.</title>
        <authorList>
            <person name="Zhao F."/>
            <person name="Bai J."/>
            <person name="Wu J."/>
            <person name="Liu J."/>
            <person name="Zhou M."/>
            <person name="Xia S."/>
            <person name="Wang S."/>
            <person name="Yao X."/>
            <person name="Yi H."/>
            <person name="Lin M."/>
            <person name="Gao S."/>
            <person name="Zhou T."/>
            <person name="Xu Z."/>
            <person name="Niu Y."/>
            <person name="Bao Q."/>
        </authorList>
    </citation>
    <scope>NUCLEOTIDE SEQUENCE</scope>
    <source>
        <strain evidence="2">KF3</strain>
        <plasmid evidence="2">pKF3-140</plasmid>
    </source>
</reference>
<accession>D4HQV4</accession>
<keyword evidence="2" id="KW-0614">Plasmid</keyword>
<evidence type="ECO:0000313" key="2">
    <source>
        <dbReference type="EMBL" id="ADD63550.1"/>
    </source>
</evidence>